<evidence type="ECO:0000313" key="4">
    <source>
        <dbReference type="Proteomes" id="UP000245412"/>
    </source>
</evidence>
<protein>
    <submittedName>
        <fullName evidence="3">Carbohydrate ABC transporter substrate-binding protein (CUT1 family)</fullName>
    </submittedName>
</protein>
<keyword evidence="4" id="KW-1185">Reference proteome</keyword>
<dbReference type="AlphaFoldDB" id="A0AB73T460"/>
<dbReference type="Pfam" id="PF13416">
    <property type="entry name" value="SBP_bac_8"/>
    <property type="match status" value="1"/>
</dbReference>
<dbReference type="Proteomes" id="UP000245412">
    <property type="component" value="Unassembled WGS sequence"/>
</dbReference>
<dbReference type="RefSeq" id="WP_207708149.1">
    <property type="nucleotide sequence ID" value="NZ_CABJAT010000006.1"/>
</dbReference>
<feature type="compositionally biased region" description="Basic and acidic residues" evidence="1">
    <location>
        <begin position="31"/>
        <end position="57"/>
    </location>
</feature>
<proteinExistence type="predicted"/>
<dbReference type="Gene3D" id="3.40.190.10">
    <property type="entry name" value="Periplasmic binding protein-like II"/>
    <property type="match status" value="2"/>
</dbReference>
<accession>A0AB73T460</accession>
<comment type="caution">
    <text evidence="3">The sequence shown here is derived from an EMBL/GenBank/DDBJ whole genome shotgun (WGS) entry which is preliminary data.</text>
</comment>
<dbReference type="SUPFAM" id="SSF53850">
    <property type="entry name" value="Periplasmic binding protein-like II"/>
    <property type="match status" value="1"/>
</dbReference>
<feature type="region of interest" description="Disordered" evidence="1">
    <location>
        <begin position="25"/>
        <end position="61"/>
    </location>
</feature>
<organism evidence="3 4">
    <name type="scientific">Murimonas intestini</name>
    <dbReference type="NCBI Taxonomy" id="1337051"/>
    <lineage>
        <taxon>Bacteria</taxon>
        <taxon>Bacillati</taxon>
        <taxon>Bacillota</taxon>
        <taxon>Clostridia</taxon>
        <taxon>Lachnospirales</taxon>
        <taxon>Lachnospiraceae</taxon>
        <taxon>Murimonas</taxon>
    </lineage>
</organism>
<evidence type="ECO:0000256" key="1">
    <source>
        <dbReference type="SAM" id="MobiDB-lite"/>
    </source>
</evidence>
<evidence type="ECO:0000313" key="3">
    <source>
        <dbReference type="EMBL" id="PWJ75610.1"/>
    </source>
</evidence>
<feature type="chain" id="PRO_5044506719" evidence="2">
    <location>
        <begin position="23"/>
        <end position="444"/>
    </location>
</feature>
<feature type="signal peptide" evidence="2">
    <location>
        <begin position="1"/>
        <end position="22"/>
    </location>
</feature>
<sequence length="444" mass="48497">MKLKKVTSVLLAAAMTASMVLAGCGNSSSGETKKAEDKTEAAKETEAPKADKVETEAAKTQSGDDVESAKKIILFQSKVEIIDQLEELAEAYEDETGVEVEVWGTTGDDYFQQLKTKLANNQGPTVFSLAPGAESVQMTSYLADLSDISFADKIAEGMGNEIDGKLVGIPYTAEGFGLVYNKSLYDPSKVTDTDSLIKYLEEQKAADINGLGLSSESYFLIGHILNTPFALQENPVEFVQKLGAGEVKMADTPEFQEFAKLYAAIRDNCVNPLEQTYDKEIGDFATGKSATIHQGNWAAGMFADYEMDFEMGLAPLPLAGNDKLAVSVPTAWYVNSQATPEEQKAGKEFLEWLYTSETGTDYLMNKFGFIPVVDGMENENMDVLSQDVSKYIADGKTITWPMNEWPAGSVDVYLVPVAQEFFTTDMTPEDFLAKLDEAWAQASK</sequence>
<name>A0AB73T460_9FIRM</name>
<gene>
    <name evidence="3" type="ORF">C7383_106180</name>
</gene>
<dbReference type="InterPro" id="IPR050490">
    <property type="entry name" value="Bact_solute-bd_prot1"/>
</dbReference>
<evidence type="ECO:0000256" key="2">
    <source>
        <dbReference type="SAM" id="SignalP"/>
    </source>
</evidence>
<reference evidence="3 4" key="1">
    <citation type="submission" date="2018-05" db="EMBL/GenBank/DDBJ databases">
        <authorList>
            <person name="Goeker M."/>
            <person name="Huntemann M."/>
            <person name="Clum A."/>
            <person name="Pillay M."/>
            <person name="Palaniappan K."/>
            <person name="Varghese N."/>
            <person name="Mikhailova N."/>
            <person name="Stamatis D."/>
            <person name="Reddy T."/>
            <person name="Daum C."/>
            <person name="Shapiro N."/>
            <person name="Ivanova N."/>
            <person name="Kyrpides N."/>
            <person name="Woyke T."/>
        </authorList>
    </citation>
    <scope>NUCLEOTIDE SEQUENCE [LARGE SCALE GENOMIC DNA]</scope>
    <source>
        <strain evidence="3 4">DSM 26524</strain>
    </source>
</reference>
<dbReference type="InterPro" id="IPR006059">
    <property type="entry name" value="SBP"/>
</dbReference>
<keyword evidence="2" id="KW-0732">Signal</keyword>
<dbReference type="PANTHER" id="PTHR43649">
    <property type="entry name" value="ARABINOSE-BINDING PROTEIN-RELATED"/>
    <property type="match status" value="1"/>
</dbReference>
<dbReference type="EMBL" id="QGGY01000006">
    <property type="protein sequence ID" value="PWJ75610.1"/>
    <property type="molecule type" value="Genomic_DNA"/>
</dbReference>
<dbReference type="PANTHER" id="PTHR43649:SF12">
    <property type="entry name" value="DIACETYLCHITOBIOSE BINDING PROTEIN DASA"/>
    <property type="match status" value="1"/>
</dbReference>
<dbReference type="PROSITE" id="PS51257">
    <property type="entry name" value="PROKAR_LIPOPROTEIN"/>
    <property type="match status" value="1"/>
</dbReference>